<dbReference type="OrthoDB" id="6159739at2759"/>
<dbReference type="GO" id="GO:0005164">
    <property type="term" value="F:tumor necrosis factor receptor binding"/>
    <property type="evidence" value="ECO:0007669"/>
    <property type="project" value="InterPro"/>
</dbReference>
<feature type="domain" description="THD" evidence="9">
    <location>
        <begin position="159"/>
        <end position="305"/>
    </location>
</feature>
<dbReference type="EMBL" id="OV725082">
    <property type="protein sequence ID" value="CAH1405674.1"/>
    <property type="molecule type" value="Genomic_DNA"/>
</dbReference>
<organism evidence="10 11">
    <name type="scientific">Nezara viridula</name>
    <name type="common">Southern green stink bug</name>
    <name type="synonym">Cimex viridulus</name>
    <dbReference type="NCBI Taxonomy" id="85310"/>
    <lineage>
        <taxon>Eukaryota</taxon>
        <taxon>Metazoa</taxon>
        <taxon>Ecdysozoa</taxon>
        <taxon>Arthropoda</taxon>
        <taxon>Hexapoda</taxon>
        <taxon>Insecta</taxon>
        <taxon>Pterygota</taxon>
        <taxon>Neoptera</taxon>
        <taxon>Paraneoptera</taxon>
        <taxon>Hemiptera</taxon>
        <taxon>Heteroptera</taxon>
        <taxon>Panheteroptera</taxon>
        <taxon>Pentatomomorpha</taxon>
        <taxon>Pentatomoidea</taxon>
        <taxon>Pentatomidae</taxon>
        <taxon>Pentatominae</taxon>
        <taxon>Nezara</taxon>
    </lineage>
</organism>
<keyword evidence="8" id="KW-1133">Transmembrane helix</keyword>
<dbReference type="PANTHER" id="PTHR15151:SF13">
    <property type="entry name" value="ECTODYSPLASIN-A"/>
    <property type="match status" value="1"/>
</dbReference>
<evidence type="ECO:0000256" key="5">
    <source>
        <dbReference type="ARBA" id="ARBA00023157"/>
    </source>
</evidence>
<reference evidence="10" key="1">
    <citation type="submission" date="2022-01" db="EMBL/GenBank/DDBJ databases">
        <authorList>
            <person name="King R."/>
        </authorList>
    </citation>
    <scope>NUCLEOTIDE SEQUENCE</scope>
</reference>
<name>A0A9P0HP44_NEZVI</name>
<keyword evidence="4" id="KW-0964">Secreted</keyword>
<feature type="compositionally biased region" description="Basic residues" evidence="7">
    <location>
        <begin position="136"/>
        <end position="154"/>
    </location>
</feature>
<evidence type="ECO:0000256" key="8">
    <source>
        <dbReference type="SAM" id="Phobius"/>
    </source>
</evidence>
<accession>A0A9P0HP44</accession>
<dbReference type="Gene3D" id="2.60.120.40">
    <property type="match status" value="1"/>
</dbReference>
<evidence type="ECO:0000256" key="3">
    <source>
        <dbReference type="ARBA" id="ARBA00022514"/>
    </source>
</evidence>
<dbReference type="GO" id="GO:0005615">
    <property type="term" value="C:extracellular space"/>
    <property type="evidence" value="ECO:0007669"/>
    <property type="project" value="UniProtKB-KW"/>
</dbReference>
<proteinExistence type="inferred from homology"/>
<dbReference type="InterPro" id="IPR008983">
    <property type="entry name" value="Tumour_necrosis_fac-like_dom"/>
</dbReference>
<dbReference type="PROSITE" id="PS50049">
    <property type="entry name" value="THD_2"/>
    <property type="match status" value="1"/>
</dbReference>
<keyword evidence="8" id="KW-0812">Transmembrane</keyword>
<keyword evidence="8" id="KW-0472">Membrane</keyword>
<keyword evidence="6" id="KW-0325">Glycoprotein</keyword>
<dbReference type="GO" id="GO:0006955">
    <property type="term" value="P:immune response"/>
    <property type="evidence" value="ECO:0007669"/>
    <property type="project" value="InterPro"/>
</dbReference>
<evidence type="ECO:0000256" key="6">
    <source>
        <dbReference type="ARBA" id="ARBA00023180"/>
    </source>
</evidence>
<evidence type="ECO:0000256" key="4">
    <source>
        <dbReference type="ARBA" id="ARBA00022525"/>
    </source>
</evidence>
<evidence type="ECO:0000313" key="11">
    <source>
        <dbReference type="Proteomes" id="UP001152798"/>
    </source>
</evidence>
<comment type="similarity">
    <text evidence="2">Belongs to the tumor necrosis factor family.</text>
</comment>
<gene>
    <name evidence="10" type="ORF">NEZAVI_LOCUS13832</name>
</gene>
<dbReference type="PANTHER" id="PTHR15151">
    <property type="entry name" value="PROTEIN EIGER"/>
    <property type="match status" value="1"/>
</dbReference>
<dbReference type="SUPFAM" id="SSF49842">
    <property type="entry name" value="TNF-like"/>
    <property type="match status" value="1"/>
</dbReference>
<dbReference type="InterPro" id="IPR006052">
    <property type="entry name" value="TNF_dom"/>
</dbReference>
<dbReference type="GO" id="GO:0005125">
    <property type="term" value="F:cytokine activity"/>
    <property type="evidence" value="ECO:0007669"/>
    <property type="project" value="UniProtKB-KW"/>
</dbReference>
<evidence type="ECO:0000313" key="10">
    <source>
        <dbReference type="EMBL" id="CAH1405674.1"/>
    </source>
</evidence>
<keyword evidence="3" id="KW-0202">Cytokine</keyword>
<comment type="subcellular location">
    <subcellularLocation>
        <location evidence="1">Secreted</location>
    </subcellularLocation>
</comment>
<keyword evidence="11" id="KW-1185">Reference proteome</keyword>
<sequence length="310" mass="34934">MAKGEIPDDTTAKNSGTNKHTLFVYVLYFHIVILYFMIYSLFSELHHAKQTIHEFNVNFINLTAKEVQLQMKFLQDFTHQVCPNSVSSKRDKREAVFGNRSRFDAATFSRKSQLPSNADGQDHGPYGNGDSERKKHGERRGKKNKKKNRRKRGHGFSPRASHFIGALPEPLIRDGGLLAPWLVENESIKDFGLVTNVPSTSRDSIEIVETGLYFIYAQQVYYMTSAEKSKAHNSFLIILKPSSGPEKQLAHCATLGDANLGGEASCYTGVAHTLLAGDLIYIKQRERDRHIIMRPGHTFLGLVLLNKRAN</sequence>
<evidence type="ECO:0000259" key="9">
    <source>
        <dbReference type="PROSITE" id="PS50049"/>
    </source>
</evidence>
<dbReference type="InterPro" id="IPR051748">
    <property type="entry name" value="TNF_Ligand_Superfamily"/>
</dbReference>
<evidence type="ECO:0000256" key="7">
    <source>
        <dbReference type="SAM" id="MobiDB-lite"/>
    </source>
</evidence>
<dbReference type="GO" id="GO:0016020">
    <property type="term" value="C:membrane"/>
    <property type="evidence" value="ECO:0007669"/>
    <property type="project" value="InterPro"/>
</dbReference>
<evidence type="ECO:0000256" key="2">
    <source>
        <dbReference type="ARBA" id="ARBA00008670"/>
    </source>
</evidence>
<protein>
    <recommendedName>
        <fullName evidence="9">THD domain-containing protein</fullName>
    </recommendedName>
</protein>
<feature type="compositionally biased region" description="Polar residues" evidence="7">
    <location>
        <begin position="109"/>
        <end position="119"/>
    </location>
</feature>
<dbReference type="Proteomes" id="UP001152798">
    <property type="component" value="Chromosome 6"/>
</dbReference>
<dbReference type="AlphaFoldDB" id="A0A9P0HP44"/>
<feature type="transmembrane region" description="Helical" evidence="8">
    <location>
        <begin position="22"/>
        <end position="42"/>
    </location>
</feature>
<evidence type="ECO:0000256" key="1">
    <source>
        <dbReference type="ARBA" id="ARBA00004613"/>
    </source>
</evidence>
<feature type="region of interest" description="Disordered" evidence="7">
    <location>
        <begin position="108"/>
        <end position="161"/>
    </location>
</feature>
<keyword evidence="5" id="KW-1015">Disulfide bond</keyword>
<dbReference type="Pfam" id="PF00229">
    <property type="entry name" value="TNF"/>
    <property type="match status" value="1"/>
</dbReference>